<reference evidence="2" key="1">
    <citation type="journal article" date="2019" name="Int. J. Syst. Evol. Microbiol.">
        <title>The Global Catalogue of Microorganisms (GCM) 10K type strain sequencing project: providing services to taxonomists for standard genome sequencing and annotation.</title>
        <authorList>
            <consortium name="The Broad Institute Genomics Platform"/>
            <consortium name="The Broad Institute Genome Sequencing Center for Infectious Disease"/>
            <person name="Wu L."/>
            <person name="Ma J."/>
        </authorList>
    </citation>
    <scope>NUCLEOTIDE SEQUENCE [LARGE SCALE GENOMIC DNA]</scope>
    <source>
        <strain evidence="2">CCUG 2113</strain>
    </source>
</reference>
<comment type="caution">
    <text evidence="1">The sequence shown here is derived from an EMBL/GenBank/DDBJ whole genome shotgun (WGS) entry which is preliminary data.</text>
</comment>
<keyword evidence="2" id="KW-1185">Reference proteome</keyword>
<proteinExistence type="predicted"/>
<protein>
    <submittedName>
        <fullName evidence="1">Uncharacterized protein</fullName>
    </submittedName>
</protein>
<dbReference type="RefSeq" id="WP_156358804.1">
    <property type="nucleotide sequence ID" value="NZ_JAMXAX010000261.1"/>
</dbReference>
<gene>
    <name evidence="1" type="ORF">ACFOW3_24535</name>
</gene>
<dbReference type="EMBL" id="JBHSAJ010000122">
    <property type="protein sequence ID" value="MFC3937801.1"/>
    <property type="molecule type" value="Genomic_DNA"/>
</dbReference>
<sequence>MTEPKTPKLSRDVLLGLRTTEITHQVGEVLHNITSFLPRLHRPKRYWMRTASSRRLSDF</sequence>
<accession>A0ABV8DGV2</accession>
<evidence type="ECO:0000313" key="2">
    <source>
        <dbReference type="Proteomes" id="UP001595693"/>
    </source>
</evidence>
<name>A0ABV8DGV2_9BURK</name>
<organism evidence="1 2">
    <name type="scientific">Acidovorax facilis</name>
    <dbReference type="NCBI Taxonomy" id="12917"/>
    <lineage>
        <taxon>Bacteria</taxon>
        <taxon>Pseudomonadati</taxon>
        <taxon>Pseudomonadota</taxon>
        <taxon>Betaproteobacteria</taxon>
        <taxon>Burkholderiales</taxon>
        <taxon>Comamonadaceae</taxon>
        <taxon>Acidovorax</taxon>
    </lineage>
</organism>
<evidence type="ECO:0000313" key="1">
    <source>
        <dbReference type="EMBL" id="MFC3937801.1"/>
    </source>
</evidence>
<dbReference type="Proteomes" id="UP001595693">
    <property type="component" value="Unassembled WGS sequence"/>
</dbReference>